<dbReference type="InterPro" id="IPR003795">
    <property type="entry name" value="DUF192"/>
</dbReference>
<evidence type="ECO:0000313" key="2">
    <source>
        <dbReference type="EMBL" id="MBC2770240.1"/>
    </source>
</evidence>
<keyword evidence="1" id="KW-0732">Signal</keyword>
<reference evidence="2 3" key="1">
    <citation type="submission" date="2020-08" db="EMBL/GenBank/DDBJ databases">
        <title>Paraeoetvoesia sp. YC-7-48 draft genome sequence.</title>
        <authorList>
            <person name="Yao L."/>
        </authorList>
    </citation>
    <scope>NUCLEOTIDE SEQUENCE [LARGE SCALE GENOMIC DNA]</scope>
    <source>
        <strain evidence="3">YC-7-48</strain>
    </source>
</reference>
<dbReference type="AlphaFoldDB" id="A0A842HS80"/>
<keyword evidence="3" id="KW-1185">Reference proteome</keyword>
<feature type="signal peptide" evidence="1">
    <location>
        <begin position="1"/>
        <end position="21"/>
    </location>
</feature>
<gene>
    <name evidence="2" type="ORF">GTU67_10000</name>
</gene>
<comment type="caution">
    <text evidence="2">The sequence shown here is derived from an EMBL/GenBank/DDBJ whole genome shotgun (WGS) entry which is preliminary data.</text>
</comment>
<evidence type="ECO:0000313" key="3">
    <source>
        <dbReference type="Proteomes" id="UP000545386"/>
    </source>
</evidence>
<protein>
    <submittedName>
        <fullName evidence="2">DUF192 domain-containing protein</fullName>
    </submittedName>
</protein>
<accession>A0A842HS80</accession>
<dbReference type="Gene3D" id="2.60.120.1140">
    <property type="entry name" value="Protein of unknown function DUF192"/>
    <property type="match status" value="1"/>
</dbReference>
<dbReference type="PANTHER" id="PTHR37953">
    <property type="entry name" value="UPF0127 PROTEIN MJ1496"/>
    <property type="match status" value="1"/>
</dbReference>
<name>A0A842HS80_9BURK</name>
<dbReference type="PANTHER" id="PTHR37953:SF1">
    <property type="entry name" value="UPF0127 PROTEIN MJ1496"/>
    <property type="match status" value="1"/>
</dbReference>
<dbReference type="Proteomes" id="UP000545386">
    <property type="component" value="Unassembled WGS sequence"/>
</dbReference>
<dbReference type="Pfam" id="PF02643">
    <property type="entry name" value="DUF192"/>
    <property type="match status" value="1"/>
</dbReference>
<dbReference type="InterPro" id="IPR038695">
    <property type="entry name" value="Saro_0823-like_sf"/>
</dbReference>
<evidence type="ECO:0000256" key="1">
    <source>
        <dbReference type="SAM" id="SignalP"/>
    </source>
</evidence>
<feature type="chain" id="PRO_5032352870" evidence="1">
    <location>
        <begin position="22"/>
        <end position="143"/>
    </location>
</feature>
<organism evidence="2 3">
    <name type="scientific">Pusillimonas minor</name>
    <dbReference type="NCBI Taxonomy" id="2697024"/>
    <lineage>
        <taxon>Bacteria</taxon>
        <taxon>Pseudomonadati</taxon>
        <taxon>Pseudomonadota</taxon>
        <taxon>Betaproteobacteria</taxon>
        <taxon>Burkholderiales</taxon>
        <taxon>Alcaligenaceae</taxon>
        <taxon>Pusillimonas</taxon>
    </lineage>
</organism>
<proteinExistence type="predicted"/>
<dbReference type="EMBL" id="JACJUU010000007">
    <property type="protein sequence ID" value="MBC2770240.1"/>
    <property type="molecule type" value="Genomic_DNA"/>
</dbReference>
<sequence length="143" mass="15735">MLLRHTTLGLMLALSGWVAQAQTLLPVRELSVKSIGITAEVAATPEARNKGLMHRPALPHNHGMLFVFNPPAFQCFWMKNTPLPLSIAFIDGKGVITRITDMQPFDETAHCPPDDIAYALEMAQGWFRQNQIGTGDKLSGLPD</sequence>
<dbReference type="RefSeq" id="WP_185779931.1">
    <property type="nucleotide sequence ID" value="NZ_JACJUU010000007.1"/>
</dbReference>